<sequence length="39" mass="4202">MCDASAPVTALTPNDTCIILSTAQNIVSHPFFYPNTFSI</sequence>
<evidence type="ECO:0000313" key="2">
    <source>
        <dbReference type="Proteomes" id="UP000054359"/>
    </source>
</evidence>
<gene>
    <name evidence="1" type="ORF">X975_24143</name>
</gene>
<evidence type="ECO:0000313" key="1">
    <source>
        <dbReference type="EMBL" id="KFM71000.1"/>
    </source>
</evidence>
<dbReference type="Proteomes" id="UP000054359">
    <property type="component" value="Unassembled WGS sequence"/>
</dbReference>
<feature type="non-terminal residue" evidence="1">
    <location>
        <position position="39"/>
    </location>
</feature>
<keyword evidence="2" id="KW-1185">Reference proteome</keyword>
<protein>
    <submittedName>
        <fullName evidence="1">Uncharacterized protein</fullName>
    </submittedName>
</protein>
<name>A0A087U0W1_STEMI</name>
<proteinExistence type="predicted"/>
<reference evidence="1 2" key="1">
    <citation type="submission" date="2013-11" db="EMBL/GenBank/DDBJ databases">
        <title>Genome sequencing of Stegodyphus mimosarum.</title>
        <authorList>
            <person name="Bechsgaard J."/>
        </authorList>
    </citation>
    <scope>NUCLEOTIDE SEQUENCE [LARGE SCALE GENOMIC DNA]</scope>
</reference>
<dbReference type="EMBL" id="KK117624">
    <property type="protein sequence ID" value="KFM71000.1"/>
    <property type="molecule type" value="Genomic_DNA"/>
</dbReference>
<organism evidence="1 2">
    <name type="scientific">Stegodyphus mimosarum</name>
    <name type="common">African social velvet spider</name>
    <dbReference type="NCBI Taxonomy" id="407821"/>
    <lineage>
        <taxon>Eukaryota</taxon>
        <taxon>Metazoa</taxon>
        <taxon>Ecdysozoa</taxon>
        <taxon>Arthropoda</taxon>
        <taxon>Chelicerata</taxon>
        <taxon>Arachnida</taxon>
        <taxon>Araneae</taxon>
        <taxon>Araneomorphae</taxon>
        <taxon>Entelegynae</taxon>
        <taxon>Eresoidea</taxon>
        <taxon>Eresidae</taxon>
        <taxon>Stegodyphus</taxon>
    </lineage>
</organism>
<accession>A0A087U0W1</accession>
<dbReference type="AlphaFoldDB" id="A0A087U0W1"/>